<accession>A0AA88IT66</accession>
<comment type="caution">
    <text evidence="5">The sequence shown here is derived from an EMBL/GenBank/DDBJ whole genome shotgun (WGS) entry which is preliminary data.</text>
</comment>
<dbReference type="InterPro" id="IPR051623">
    <property type="entry name" value="FTCD"/>
</dbReference>
<evidence type="ECO:0000313" key="6">
    <source>
        <dbReference type="Proteomes" id="UP001187192"/>
    </source>
</evidence>
<organism evidence="5 6">
    <name type="scientific">Ficus carica</name>
    <name type="common">Common fig</name>
    <dbReference type="NCBI Taxonomy" id="3494"/>
    <lineage>
        <taxon>Eukaryota</taxon>
        <taxon>Viridiplantae</taxon>
        <taxon>Streptophyta</taxon>
        <taxon>Embryophyta</taxon>
        <taxon>Tracheophyta</taxon>
        <taxon>Spermatophyta</taxon>
        <taxon>Magnoliopsida</taxon>
        <taxon>eudicotyledons</taxon>
        <taxon>Gunneridae</taxon>
        <taxon>Pentapetalae</taxon>
        <taxon>rosids</taxon>
        <taxon>fabids</taxon>
        <taxon>Rosales</taxon>
        <taxon>Moraceae</taxon>
        <taxon>Ficeae</taxon>
        <taxon>Ficus</taxon>
    </lineage>
</organism>
<evidence type="ECO:0000256" key="2">
    <source>
        <dbReference type="ARBA" id="ARBA00022679"/>
    </source>
</evidence>
<dbReference type="PANTHER" id="PTHR12234:SF5">
    <property type="entry name" value="PUTATIVE, EXPRESSED-RELATED"/>
    <property type="match status" value="1"/>
</dbReference>
<evidence type="ECO:0000259" key="3">
    <source>
        <dbReference type="SMART" id="SM01221"/>
    </source>
</evidence>
<feature type="domain" description="Formiminotransferase C-terminal subdomain" evidence="3">
    <location>
        <begin position="248"/>
        <end position="340"/>
    </location>
</feature>
<reference evidence="5" key="1">
    <citation type="submission" date="2023-07" db="EMBL/GenBank/DDBJ databases">
        <title>draft genome sequence of fig (Ficus carica).</title>
        <authorList>
            <person name="Takahashi T."/>
            <person name="Nishimura K."/>
        </authorList>
    </citation>
    <scope>NUCLEOTIDE SEQUENCE</scope>
</reference>
<dbReference type="InterPro" id="IPR022384">
    <property type="entry name" value="FormiminoTrfase_cat_dom_sf"/>
</dbReference>
<dbReference type="SMART" id="SM01222">
    <property type="entry name" value="FTCD_N"/>
    <property type="match status" value="1"/>
</dbReference>
<dbReference type="InterPro" id="IPR037064">
    <property type="entry name" value="Formiminotransferase_N_sf"/>
</dbReference>
<dbReference type="EC" id="2.1.2.5" evidence="1"/>
<name>A0AA88IT66_FICCA</name>
<keyword evidence="2" id="KW-0808">Transferase</keyword>
<dbReference type="SUPFAM" id="SSF55116">
    <property type="entry name" value="Formiminotransferase domain of formiminotransferase-cyclodeaminase"/>
    <property type="match status" value="2"/>
</dbReference>
<dbReference type="InterPro" id="IPR012886">
    <property type="entry name" value="Formiminotransferase_N"/>
</dbReference>
<protein>
    <recommendedName>
        <fullName evidence="1">glutamate formimidoyltransferase</fullName>
        <ecNumber evidence="1">2.1.2.5</ecNumber>
    </recommendedName>
</protein>
<dbReference type="Gene3D" id="3.30.70.670">
    <property type="entry name" value="Formiminotransferase, C-terminal subdomain"/>
    <property type="match status" value="1"/>
</dbReference>
<dbReference type="GO" id="GO:0005542">
    <property type="term" value="F:folic acid binding"/>
    <property type="evidence" value="ECO:0007669"/>
    <property type="project" value="InterPro"/>
</dbReference>
<keyword evidence="6" id="KW-1185">Reference proteome</keyword>
<dbReference type="InterPro" id="IPR013802">
    <property type="entry name" value="Formiminotransferase_C"/>
</dbReference>
<dbReference type="Gene3D" id="3.30.990.10">
    <property type="entry name" value="Formiminotransferase, N-terminal subdomain"/>
    <property type="match status" value="2"/>
</dbReference>
<dbReference type="InterPro" id="IPR037070">
    <property type="entry name" value="Formiminotransferase_C_sf"/>
</dbReference>
<dbReference type="GO" id="GO:0030409">
    <property type="term" value="F:glutamate formimidoyltransferase activity"/>
    <property type="evidence" value="ECO:0007669"/>
    <property type="project" value="UniProtKB-EC"/>
</dbReference>
<dbReference type="PANTHER" id="PTHR12234">
    <property type="entry name" value="FORMIMINOTRANSFERASE-CYCLODEAMINASE"/>
    <property type="match status" value="1"/>
</dbReference>
<dbReference type="Pfam" id="PF07837">
    <property type="entry name" value="FTCD_N"/>
    <property type="match status" value="1"/>
</dbReference>
<sequence>MEKQKIRLEQSKLICCKVFISEARNRSALEAIERAAREDPESVVVNKFEDRAYNRVRYDIVSYVVQGSSTATATATATAAVYFSPLQRTVVAMAEAAFDSINLETHTGAHPRLGVVDDIVFHPLARASLDEAAWLAKAVALDIGTTIQEKFKKEQTRESKSFVVDSLCSGVSVFFATMPVYLYAAAHPTGKALDTIRRELGYYRPNFKGTQWAGWTMPEILPEKPDEGPSSVSKSRGITMIGARPWIALYNVPIMSTDLSAVRRIARRVSGRGGGIPSVQAMALAHGETVIEVACNLLDPFKVGGDRVQLEVERLAKEEGVTVAKGYFTHLSHDKIVESYLKLCSFV</sequence>
<dbReference type="Proteomes" id="UP001187192">
    <property type="component" value="Unassembled WGS sequence"/>
</dbReference>
<dbReference type="EMBL" id="BTGU01000068">
    <property type="protein sequence ID" value="GMN57168.1"/>
    <property type="molecule type" value="Genomic_DNA"/>
</dbReference>
<evidence type="ECO:0000256" key="1">
    <source>
        <dbReference type="ARBA" id="ARBA00012252"/>
    </source>
</evidence>
<feature type="domain" description="Formiminotransferase N-terminal subdomain" evidence="4">
    <location>
        <begin position="12"/>
        <end position="245"/>
    </location>
</feature>
<dbReference type="SMART" id="SM01221">
    <property type="entry name" value="FTCD"/>
    <property type="match status" value="1"/>
</dbReference>
<dbReference type="AlphaFoldDB" id="A0AA88IT66"/>
<evidence type="ECO:0000313" key="5">
    <source>
        <dbReference type="EMBL" id="GMN57168.1"/>
    </source>
</evidence>
<proteinExistence type="predicted"/>
<gene>
    <name evidence="5" type="ORF">TIFTF001_026282</name>
</gene>
<evidence type="ECO:0000259" key="4">
    <source>
        <dbReference type="SMART" id="SM01222"/>
    </source>
</evidence>